<sequence length="1686" mass="181313">MKTKLQLGIVIPISKKYSFSLLLLMLSIGVWGQTTLISPTVNNGGFETDLTGWTTVQSGVGRGAWYSGTATFYDGSKSAYISNDGGVTNAYTGNQERIQHLYRAITFPAGETIINLSFYWKASGESSTFDYDNLKVFVSNTLPTAGTANSSADRVGLNWYNLQTTWQNASVTLPTSLAGTTRYLIFQWKHDGSTTNNPPAAIDNITLTSQAPPLCSGTPTAGTVTVAPSSGSSGSTYGVTATGYSTGSGLTYQWQYSDNGSTWINQGTATSSYVALTGLTAPAFGVVRTWRLVVTCTASSSSANSGTGTFTSTYCTPTSSNTSDYISGFSTTGGVSNISNTPTFLSGSGYGNFYTTYSASQYAGSTLNFTETYQGGSHGLSIWVDFNNNGIFETSERLYNATSLATNFSGTITIPAATVAGNYRMRVRAWWNNLNPDPCSNIAYGEAEDYRLTVLTLPPCSGTPNAGTALVNGVANASASVNASITLSASGLTTGSGLSYQWYSSANGSTWTPISGAVTSTYTTTAVATETTTYYRLVTTCANGGATNTSSNATVVTSLAYCVPSTESPSWTYINRVSFLGTLNDVTNTSTYSSSPAGYQNFTGLANKAIQIQQEAINVYVQSNYGSRIKAWVDWNKDGDFTDTGEEIFDSVIGLTSTTFGFVVPASAAAGDYRIRIRNYTYYDGWDYAYDYDFSPCEPFLDSLDEEGEAEDYLFTLVTRCLADIETVTKGERCGTGSVILQASTVSSGITEFRWYTSATGGTPLTSANVSGSTTFNTPSISATTTYYVAAFNGTCETQIRRAVVATVKEVPDVTFSPASPVACGDSTPIEVSADDDLETVYLVDENFDVGNLGASAFANTNIVNNGGSINQISRWESKASPFVPVDGEDSWVPAISSGYGTDKFVFSNSDVGPGYTIDHGLVLRNSINTTDFQNLTMKFRMYFSRYNNDGVGPTAEYVSVEVSTNGGTTYTSLATPRVYTSDVGTPGNFATETVDLSAYINQTDLKFRIRYYSNGWRDGVAVDDIQIYGSKTLEASYSWSGSDISVFTDAAMNTPYVAGTSIDRVYIVPNLSLLVQPSFDINVTSTLTNGCPLVKTIPVTNNSKVWDGTNTAFNDPNNWKPIGIPNNTNCVIIPDTGFEPVIPAAYDGVAKTISVKPNAQLTISSGSSITVTDEVLISNNNTPSNLLDDGKVLIENTGSLVQVNNPPLDISGNSVNNNIGTIEMKRITTPMYRYDFTYWSSPVEESPSFTLNTLSPNTLPDKYFRWNALTQNWQTLMNGASAMDEGIGYIVRAPQSYAIEGQAGATPQAYTATFTGKPNNGIITVNVVGGTDKWNLIGNPYPSAIEARDFILHPSNANLDGTLYFWTHNSPPAAATPGASTYDYSSDDYATYNLTGATATAVSLPADSGTGSGNNNNAPDGSIPAGQSFFVQGLSDGDAVFSNTMRTTGPNSNFYRQQNNTTEGRVWINLIKGTRFHQTLIGYIDQATNGQDRGFDGKLMGGSSANISSLIGTEKYIIQGRSLPFDIMDEVPLNVSFVTAGNYKIAIDHFDGFFNTQDIFLKDNSLNVIHNLKTAPYEFTTANGNFNNRFVLVYRNSSLDKPHFDLAENQVYVLNQSEKLLVKSIEENLKTVVVYDLLGREILRATDIQNKEYLITGLLATEQTLLIQIELENGMKTTKKAMVVK</sequence>
<dbReference type="InterPro" id="IPR045474">
    <property type="entry name" value="GEVED"/>
</dbReference>
<proteinExistence type="predicted"/>
<gene>
    <name evidence="3" type="ORF">GV828_05690</name>
</gene>
<evidence type="ECO:0000259" key="1">
    <source>
        <dbReference type="Pfam" id="PF19081"/>
    </source>
</evidence>
<dbReference type="Gene3D" id="2.60.40.2700">
    <property type="match status" value="1"/>
</dbReference>
<evidence type="ECO:0000313" key="3">
    <source>
        <dbReference type="EMBL" id="NBL64690.1"/>
    </source>
</evidence>
<feature type="domain" description="Ig-like" evidence="1">
    <location>
        <begin position="729"/>
        <end position="809"/>
    </location>
</feature>
<name>A0ABW9Z764_9FLAO</name>
<evidence type="ECO:0000313" key="4">
    <source>
        <dbReference type="Proteomes" id="UP000798602"/>
    </source>
</evidence>
<protein>
    <submittedName>
        <fullName evidence="3">T9SS sorting signal type C domain-containing protein</fullName>
    </submittedName>
</protein>
<dbReference type="NCBIfam" id="NF033708">
    <property type="entry name" value="T9SS_Cterm_ChiA"/>
    <property type="match status" value="1"/>
</dbReference>
<keyword evidence="4" id="KW-1185">Reference proteome</keyword>
<dbReference type="Proteomes" id="UP000798602">
    <property type="component" value="Unassembled WGS sequence"/>
</dbReference>
<comment type="caution">
    <text evidence="3">The sequence shown here is derived from an EMBL/GenBank/DDBJ whole genome shotgun (WGS) entry which is preliminary data.</text>
</comment>
<dbReference type="InterPro" id="IPR044023">
    <property type="entry name" value="Ig_7"/>
</dbReference>
<dbReference type="RefSeq" id="WP_166536515.1">
    <property type="nucleotide sequence ID" value="NZ_JAABLM010000005.1"/>
</dbReference>
<dbReference type="EMBL" id="JAABLM010000005">
    <property type="protein sequence ID" value="NBL64690.1"/>
    <property type="molecule type" value="Genomic_DNA"/>
</dbReference>
<reference evidence="4" key="1">
    <citation type="submission" date="2020-01" db="EMBL/GenBank/DDBJ databases">
        <title>Sphingomonas sp. strain CSW-10.</title>
        <authorList>
            <person name="Chen W.-M."/>
        </authorList>
    </citation>
    <scope>NUCLEOTIDE SEQUENCE [LARGE SCALE GENOMIC DNA]</scope>
    <source>
        <strain evidence="4">NST-5</strain>
    </source>
</reference>
<organism evidence="3 4">
    <name type="scientific">Flavobacterium ichthyis</name>
    <dbReference type="NCBI Taxonomy" id="2698827"/>
    <lineage>
        <taxon>Bacteria</taxon>
        <taxon>Pseudomonadati</taxon>
        <taxon>Bacteroidota</taxon>
        <taxon>Flavobacteriia</taxon>
        <taxon>Flavobacteriales</taxon>
        <taxon>Flavobacteriaceae</taxon>
        <taxon>Flavobacterium</taxon>
    </lineage>
</organism>
<evidence type="ECO:0000259" key="2">
    <source>
        <dbReference type="Pfam" id="PF20009"/>
    </source>
</evidence>
<dbReference type="Pfam" id="PF19081">
    <property type="entry name" value="Ig_7"/>
    <property type="match status" value="1"/>
</dbReference>
<dbReference type="Pfam" id="PF20009">
    <property type="entry name" value="GEVED"/>
    <property type="match status" value="2"/>
</dbReference>
<feature type="domain" description="GEVED" evidence="2">
    <location>
        <begin position="380"/>
        <end position="452"/>
    </location>
</feature>
<feature type="domain" description="GEVED" evidence="2">
    <location>
        <begin position="629"/>
        <end position="715"/>
    </location>
</feature>
<accession>A0ABW9Z764</accession>